<comment type="similarity">
    <text evidence="3">Belongs to the binding-protein-dependent transport system permease family. HisMQ subfamily.</text>
</comment>
<organism evidence="12 13">
    <name type="scientific">Agrobacterium larrymoorei</name>
    <dbReference type="NCBI Taxonomy" id="160699"/>
    <lineage>
        <taxon>Bacteria</taxon>
        <taxon>Pseudomonadati</taxon>
        <taxon>Pseudomonadota</taxon>
        <taxon>Alphaproteobacteria</taxon>
        <taxon>Hyphomicrobiales</taxon>
        <taxon>Rhizobiaceae</taxon>
        <taxon>Rhizobium/Agrobacterium group</taxon>
        <taxon>Agrobacterium</taxon>
    </lineage>
</organism>
<evidence type="ECO:0000313" key="12">
    <source>
        <dbReference type="EMBL" id="MDR6099893.1"/>
    </source>
</evidence>
<feature type="domain" description="ABC transmembrane type-1" evidence="11">
    <location>
        <begin position="25"/>
        <end position="213"/>
    </location>
</feature>
<dbReference type="InterPro" id="IPR000515">
    <property type="entry name" value="MetI-like"/>
</dbReference>
<evidence type="ECO:0000256" key="5">
    <source>
        <dbReference type="ARBA" id="ARBA00022475"/>
    </source>
</evidence>
<dbReference type="EMBL" id="JAVIZC010000001">
    <property type="protein sequence ID" value="MDR6099893.1"/>
    <property type="molecule type" value="Genomic_DNA"/>
</dbReference>
<dbReference type="GO" id="GO:0043190">
    <property type="term" value="C:ATP-binding cassette (ABC) transporter complex"/>
    <property type="evidence" value="ECO:0007669"/>
    <property type="project" value="InterPro"/>
</dbReference>
<evidence type="ECO:0000256" key="8">
    <source>
        <dbReference type="ARBA" id="ARBA00022989"/>
    </source>
</evidence>
<evidence type="ECO:0000256" key="1">
    <source>
        <dbReference type="ARBA" id="ARBA00003159"/>
    </source>
</evidence>
<reference evidence="12" key="1">
    <citation type="submission" date="2023-08" db="EMBL/GenBank/DDBJ databases">
        <title>Functional and genomic diversity of the sorghum phyllosphere microbiome.</title>
        <authorList>
            <person name="Shade A."/>
        </authorList>
    </citation>
    <scope>NUCLEOTIDE SEQUENCE</scope>
    <source>
        <strain evidence="12">SORGH_AS_0974</strain>
    </source>
</reference>
<comment type="subcellular location">
    <subcellularLocation>
        <location evidence="2">Cell inner membrane</location>
        <topology evidence="2">Multi-pass membrane protein</topology>
    </subcellularLocation>
    <subcellularLocation>
        <location evidence="10">Cell membrane</location>
        <topology evidence="10">Multi-pass membrane protein</topology>
    </subcellularLocation>
</comment>
<name>A0AAJ2EQY0_9HYPH</name>
<evidence type="ECO:0000256" key="6">
    <source>
        <dbReference type="ARBA" id="ARBA00022692"/>
    </source>
</evidence>
<keyword evidence="8 10" id="KW-1133">Transmembrane helix</keyword>
<comment type="caution">
    <text evidence="12">The sequence shown here is derived from an EMBL/GenBank/DDBJ whole genome shotgun (WGS) entry which is preliminary data.</text>
</comment>
<sequence length="221" mass="24119">MQSLLDQFFNLTIMAKSLPLMLSGLWMTAKLCAAVILLGLIGGLLLSLANLSPRRWLRLPALVLTDIFRALPPLVLLIFIYSGLPFAGIEISPFTAVVLAFLLNNSAYYAEVYRAGILSVSKGQWEAARSTGLSQMQTLTSVVLPQAARNVLPDLLSNTVEVVKLTSLASVVSLSELLYTANMARSITYNASPLVLAALIYLVILWPVVRLVSRFQRRLAA</sequence>
<evidence type="ECO:0000256" key="3">
    <source>
        <dbReference type="ARBA" id="ARBA00010072"/>
    </source>
</evidence>
<dbReference type="RefSeq" id="WP_309769027.1">
    <property type="nucleotide sequence ID" value="NZ_JAVIZC010000001.1"/>
</dbReference>
<dbReference type="InterPro" id="IPR010065">
    <property type="entry name" value="AA_ABC_transptr_permease_3TM"/>
</dbReference>
<dbReference type="Gene3D" id="1.10.3720.10">
    <property type="entry name" value="MetI-like"/>
    <property type="match status" value="1"/>
</dbReference>
<dbReference type="NCBIfam" id="TIGR01726">
    <property type="entry name" value="HEQRo_perm_3TM"/>
    <property type="match status" value="1"/>
</dbReference>
<feature type="transmembrane region" description="Helical" evidence="10">
    <location>
        <begin position="20"/>
        <end position="49"/>
    </location>
</feature>
<proteinExistence type="inferred from homology"/>
<dbReference type="PANTHER" id="PTHR30614">
    <property type="entry name" value="MEMBRANE COMPONENT OF AMINO ACID ABC TRANSPORTER"/>
    <property type="match status" value="1"/>
</dbReference>
<keyword evidence="4 10" id="KW-0813">Transport</keyword>
<keyword evidence="7" id="KW-0029">Amino-acid transport</keyword>
<dbReference type="SUPFAM" id="SSF161098">
    <property type="entry name" value="MetI-like"/>
    <property type="match status" value="1"/>
</dbReference>
<dbReference type="CDD" id="cd06261">
    <property type="entry name" value="TM_PBP2"/>
    <property type="match status" value="1"/>
</dbReference>
<keyword evidence="5" id="KW-1003">Cell membrane</keyword>
<dbReference type="GO" id="GO:0006865">
    <property type="term" value="P:amino acid transport"/>
    <property type="evidence" value="ECO:0007669"/>
    <property type="project" value="UniProtKB-KW"/>
</dbReference>
<evidence type="ECO:0000259" key="11">
    <source>
        <dbReference type="PROSITE" id="PS50928"/>
    </source>
</evidence>
<comment type="function">
    <text evidence="1">Part of the binding-protein-dependent transport system for glutamine; probably responsible for the translocation of the substrate across the membrane.</text>
</comment>
<dbReference type="AlphaFoldDB" id="A0AAJ2EQY0"/>
<gene>
    <name evidence="12" type="ORF">QE369_000071</name>
</gene>
<feature type="transmembrane region" description="Helical" evidence="10">
    <location>
        <begin position="86"/>
        <end position="104"/>
    </location>
</feature>
<feature type="transmembrane region" description="Helical" evidence="10">
    <location>
        <begin position="61"/>
        <end position="80"/>
    </location>
</feature>
<evidence type="ECO:0000256" key="7">
    <source>
        <dbReference type="ARBA" id="ARBA00022970"/>
    </source>
</evidence>
<keyword evidence="9 10" id="KW-0472">Membrane</keyword>
<dbReference type="PANTHER" id="PTHR30614:SF20">
    <property type="entry name" value="GLUTAMINE TRANSPORT SYSTEM PERMEASE PROTEIN GLNP"/>
    <property type="match status" value="1"/>
</dbReference>
<keyword evidence="6 10" id="KW-0812">Transmembrane</keyword>
<dbReference type="Pfam" id="PF00528">
    <property type="entry name" value="BPD_transp_1"/>
    <property type="match status" value="1"/>
</dbReference>
<evidence type="ECO:0000313" key="13">
    <source>
        <dbReference type="Proteomes" id="UP001255601"/>
    </source>
</evidence>
<accession>A0AAJ2EQY0</accession>
<dbReference type="InterPro" id="IPR043429">
    <property type="entry name" value="ArtM/GltK/GlnP/TcyL/YhdX-like"/>
</dbReference>
<evidence type="ECO:0000256" key="9">
    <source>
        <dbReference type="ARBA" id="ARBA00023136"/>
    </source>
</evidence>
<evidence type="ECO:0000256" key="10">
    <source>
        <dbReference type="RuleBase" id="RU363032"/>
    </source>
</evidence>
<evidence type="ECO:0000256" key="2">
    <source>
        <dbReference type="ARBA" id="ARBA00004429"/>
    </source>
</evidence>
<dbReference type="InterPro" id="IPR035906">
    <property type="entry name" value="MetI-like_sf"/>
</dbReference>
<dbReference type="GO" id="GO:0022857">
    <property type="term" value="F:transmembrane transporter activity"/>
    <property type="evidence" value="ECO:0007669"/>
    <property type="project" value="InterPro"/>
</dbReference>
<protein>
    <submittedName>
        <fullName evidence="12">Polar amino acid transport system permease protein</fullName>
    </submittedName>
</protein>
<evidence type="ECO:0000256" key="4">
    <source>
        <dbReference type="ARBA" id="ARBA00022448"/>
    </source>
</evidence>
<dbReference type="PROSITE" id="PS50928">
    <property type="entry name" value="ABC_TM1"/>
    <property type="match status" value="1"/>
</dbReference>
<feature type="transmembrane region" description="Helical" evidence="10">
    <location>
        <begin position="187"/>
        <end position="209"/>
    </location>
</feature>
<dbReference type="Proteomes" id="UP001255601">
    <property type="component" value="Unassembled WGS sequence"/>
</dbReference>